<dbReference type="Proteomes" id="UP000322887">
    <property type="component" value="Chromosome"/>
</dbReference>
<sequence length="73" mass="8148">MTQQDLDSAVASATGEDIHAIRKRGFSLADPLEVDFDPEPDNQRPQTVDWDAWELESNVSLFAQPFGRFPGLT</sequence>
<dbReference type="RefSeq" id="WP_002646173.1">
    <property type="nucleotide sequence ID" value="NZ_CP042910.1"/>
</dbReference>
<accession>A0ABX5YM23</accession>
<name>A0ABX5YM23_9PLAN</name>
<protein>
    <submittedName>
        <fullName evidence="1">Uncharacterized protein</fullName>
    </submittedName>
</protein>
<dbReference type="GeneID" id="98647155"/>
<organism evidence="1 2">
    <name type="scientific">Gimesia maris</name>
    <dbReference type="NCBI Taxonomy" id="122"/>
    <lineage>
        <taxon>Bacteria</taxon>
        <taxon>Pseudomonadati</taxon>
        <taxon>Planctomycetota</taxon>
        <taxon>Planctomycetia</taxon>
        <taxon>Planctomycetales</taxon>
        <taxon>Planctomycetaceae</taxon>
        <taxon>Gimesia</taxon>
    </lineage>
</organism>
<reference evidence="1 2" key="1">
    <citation type="submission" date="2019-08" db="EMBL/GenBank/DDBJ databases">
        <title>Deep-cultivation of Planctomycetes and their phenomic and genomic characterization uncovers novel biology.</title>
        <authorList>
            <person name="Wiegand S."/>
            <person name="Jogler M."/>
            <person name="Boedeker C."/>
            <person name="Pinto D."/>
            <person name="Vollmers J."/>
            <person name="Rivas-Marin E."/>
            <person name="Kohn T."/>
            <person name="Peeters S.H."/>
            <person name="Heuer A."/>
            <person name="Rast P."/>
            <person name="Oberbeckmann S."/>
            <person name="Bunk B."/>
            <person name="Jeske O."/>
            <person name="Meyerdierks A."/>
            <person name="Storesund J.E."/>
            <person name="Kallscheuer N."/>
            <person name="Luecker S."/>
            <person name="Lage O.M."/>
            <person name="Pohl T."/>
            <person name="Merkel B.J."/>
            <person name="Hornburger P."/>
            <person name="Mueller R.-W."/>
            <person name="Bruemmer F."/>
            <person name="Labrenz M."/>
            <person name="Spormann A.M."/>
            <person name="Op den Camp H."/>
            <person name="Overmann J."/>
            <person name="Amann R."/>
            <person name="Jetten M.S.M."/>
            <person name="Mascher T."/>
            <person name="Medema M.H."/>
            <person name="Devos D.P."/>
            <person name="Kaster A.-K."/>
            <person name="Ovreas L."/>
            <person name="Rohde M."/>
            <person name="Galperin M.Y."/>
            <person name="Jogler C."/>
        </authorList>
    </citation>
    <scope>NUCLEOTIDE SEQUENCE [LARGE SCALE GENOMIC DNA]</scope>
    <source>
        <strain evidence="1 2">DSM 8797</strain>
    </source>
</reference>
<keyword evidence="2" id="KW-1185">Reference proteome</keyword>
<dbReference type="EMBL" id="CP042910">
    <property type="protein sequence ID" value="QEG16731.1"/>
    <property type="molecule type" value="Genomic_DNA"/>
</dbReference>
<evidence type="ECO:0000313" key="1">
    <source>
        <dbReference type="EMBL" id="QEG16731.1"/>
    </source>
</evidence>
<gene>
    <name evidence="1" type="ORF">GmarT_25980</name>
</gene>
<proteinExistence type="predicted"/>
<evidence type="ECO:0000313" key="2">
    <source>
        <dbReference type="Proteomes" id="UP000322887"/>
    </source>
</evidence>